<dbReference type="Gene3D" id="3.40.50.720">
    <property type="entry name" value="NAD(P)-binding Rossmann-like Domain"/>
    <property type="match status" value="1"/>
</dbReference>
<evidence type="ECO:0000313" key="4">
    <source>
        <dbReference type="Proteomes" id="UP000076923"/>
    </source>
</evidence>
<dbReference type="SUPFAM" id="SSF50129">
    <property type="entry name" value="GroES-like"/>
    <property type="match status" value="1"/>
</dbReference>
<dbReference type="EMBL" id="LVWE01000045">
    <property type="protein sequence ID" value="OAD44596.1"/>
    <property type="molecule type" value="Genomic_DNA"/>
</dbReference>
<evidence type="ECO:0000313" key="3">
    <source>
        <dbReference type="EMBL" id="OAD44596.1"/>
    </source>
</evidence>
<dbReference type="InterPro" id="IPR013154">
    <property type="entry name" value="ADH-like_N"/>
</dbReference>
<gene>
    <name evidence="3" type="ORF">LPB303_11770</name>
</gene>
<evidence type="ECO:0000256" key="1">
    <source>
        <dbReference type="ARBA" id="ARBA00023002"/>
    </source>
</evidence>
<comment type="caution">
    <text evidence="3">The sequence shown here is derived from an EMBL/GenBank/DDBJ whole genome shotgun (WGS) entry which is preliminary data.</text>
</comment>
<dbReference type="PROSITE" id="PS01162">
    <property type="entry name" value="QOR_ZETA_CRYSTAL"/>
    <property type="match status" value="1"/>
</dbReference>
<feature type="domain" description="Enoyl reductase (ER)" evidence="2">
    <location>
        <begin position="11"/>
        <end position="328"/>
    </location>
</feature>
<dbReference type="InterPro" id="IPR036291">
    <property type="entry name" value="NAD(P)-bd_dom_sf"/>
</dbReference>
<reference evidence="3 4" key="1">
    <citation type="submission" date="2016-02" db="EMBL/GenBank/DDBJ databases">
        <title>Draft genome sequence of Polaribacter atrinae KACC17473.</title>
        <authorList>
            <person name="Shin S.-K."/>
            <person name="Yi H."/>
        </authorList>
    </citation>
    <scope>NUCLEOTIDE SEQUENCE [LARGE SCALE GENOMIC DNA]</scope>
    <source>
        <strain evidence="3 4">KACC 17473</strain>
    </source>
</reference>
<dbReference type="CDD" id="cd05289">
    <property type="entry name" value="MDR_like_2"/>
    <property type="match status" value="1"/>
</dbReference>
<dbReference type="SMART" id="SM00829">
    <property type="entry name" value="PKS_ER"/>
    <property type="match status" value="1"/>
</dbReference>
<dbReference type="Pfam" id="PF13602">
    <property type="entry name" value="ADH_zinc_N_2"/>
    <property type="match status" value="1"/>
</dbReference>
<dbReference type="PANTHER" id="PTHR11695:SF294">
    <property type="entry name" value="RETICULON-4-INTERACTING PROTEIN 1, MITOCHONDRIAL"/>
    <property type="match status" value="1"/>
</dbReference>
<keyword evidence="4" id="KW-1185">Reference proteome</keyword>
<dbReference type="AlphaFoldDB" id="A0A176TB06"/>
<dbReference type="Gene3D" id="3.90.180.10">
    <property type="entry name" value="Medium-chain alcohol dehydrogenases, catalytic domain"/>
    <property type="match status" value="1"/>
</dbReference>
<dbReference type="PANTHER" id="PTHR11695">
    <property type="entry name" value="ALCOHOL DEHYDROGENASE RELATED"/>
    <property type="match status" value="1"/>
</dbReference>
<dbReference type="OrthoDB" id="9787435at2"/>
<dbReference type="InterPro" id="IPR050700">
    <property type="entry name" value="YIM1/Zinc_Alcohol_DH_Fams"/>
</dbReference>
<name>A0A176TB06_9FLAO</name>
<dbReference type="InterPro" id="IPR020843">
    <property type="entry name" value="ER"/>
</dbReference>
<sequence>MKAIQFTGYGEVSKKVKTSEIVKPTISKDEVLIETYAASVNPLDIKVVEGKLKSVSNFKLPTTLGYDVSGIIIEKGENVPNFNIGDEVFSKVNRQGTFTEFVAVNQKLVSLKPKNTTFEEAASLPLVGLTAIQALKRGKLKSGESILIHAGSGGVGSFAIQYAKSIGAYVYTTTSSENVSWVKKLGADEVIDYKTVDYTAIVQDADMVLDTLGNEYTEEAFSVIKNGGKVITLVGPVDKETANRMKLNKITKLFLAFKRRKITKQIKQKSAFYSLVFMRANAKQLNEISELVESGTVKTKIDKVFPLKDTLNALLYVKKGRTKGKVVIKIK</sequence>
<protein>
    <submittedName>
        <fullName evidence="3">NADPH:quinone reductase</fullName>
    </submittedName>
</protein>
<dbReference type="GO" id="GO:0008270">
    <property type="term" value="F:zinc ion binding"/>
    <property type="evidence" value="ECO:0007669"/>
    <property type="project" value="InterPro"/>
</dbReference>
<proteinExistence type="predicted"/>
<dbReference type="InterPro" id="IPR011032">
    <property type="entry name" value="GroES-like_sf"/>
</dbReference>
<accession>A0A176TB06</accession>
<dbReference type="Proteomes" id="UP000076923">
    <property type="component" value="Unassembled WGS sequence"/>
</dbReference>
<dbReference type="RefSeq" id="WP_068450416.1">
    <property type="nucleotide sequence ID" value="NZ_CAXHZY010000038.1"/>
</dbReference>
<dbReference type="GO" id="GO:0016491">
    <property type="term" value="F:oxidoreductase activity"/>
    <property type="evidence" value="ECO:0007669"/>
    <property type="project" value="UniProtKB-KW"/>
</dbReference>
<keyword evidence="1" id="KW-0560">Oxidoreductase</keyword>
<dbReference type="InterPro" id="IPR002364">
    <property type="entry name" value="Quin_OxRdtase/zeta-crystal_CS"/>
</dbReference>
<organism evidence="3 4">
    <name type="scientific">Polaribacter atrinae</name>
    <dbReference type="NCBI Taxonomy" id="1333662"/>
    <lineage>
        <taxon>Bacteria</taxon>
        <taxon>Pseudomonadati</taxon>
        <taxon>Bacteroidota</taxon>
        <taxon>Flavobacteriia</taxon>
        <taxon>Flavobacteriales</taxon>
        <taxon>Flavobacteriaceae</taxon>
    </lineage>
</organism>
<dbReference type="SUPFAM" id="SSF51735">
    <property type="entry name" value="NAD(P)-binding Rossmann-fold domains"/>
    <property type="match status" value="1"/>
</dbReference>
<dbReference type="STRING" id="1333662.LPB303_11770"/>
<evidence type="ECO:0000259" key="2">
    <source>
        <dbReference type="SMART" id="SM00829"/>
    </source>
</evidence>
<dbReference type="Pfam" id="PF08240">
    <property type="entry name" value="ADH_N"/>
    <property type="match status" value="1"/>
</dbReference>